<keyword evidence="2 3" id="KW-0648">Protein biosynthesis</keyword>
<sequence>MANEFIQKREGDFQGAIEHFKKELGGLRAGRANPAMVENVMVDAYGSKMPLKQMASIAVQEARTMVVEPWDKNLLKEVEKALNYANLGLGISADSSLVRVTVPQMTEENRKDLVKLMSEKLEAGKIAVRGVREEVKDAITTAFQSKEITEDDKYAHFKELDEKVVKLNKELQELAEAKEKEIMNV</sequence>
<evidence type="ECO:0000256" key="3">
    <source>
        <dbReference type="HAMAP-Rule" id="MF_00040"/>
    </source>
</evidence>
<accession>A0A1F5T9M8</accession>
<organism evidence="6 7">
    <name type="scientific">Candidatus Falkowbacteria bacterium RIFOXYC2_FULL_48_21</name>
    <dbReference type="NCBI Taxonomy" id="1798005"/>
    <lineage>
        <taxon>Bacteria</taxon>
        <taxon>Candidatus Falkowiibacteriota</taxon>
    </lineage>
</organism>
<dbReference type="GO" id="GO:0006415">
    <property type="term" value="P:translational termination"/>
    <property type="evidence" value="ECO:0007669"/>
    <property type="project" value="UniProtKB-UniRule"/>
</dbReference>
<dbReference type="GO" id="GO:0005737">
    <property type="term" value="C:cytoplasm"/>
    <property type="evidence" value="ECO:0007669"/>
    <property type="project" value="UniProtKB-SubCell"/>
</dbReference>
<dbReference type="Gene3D" id="3.30.1360.40">
    <property type="match status" value="1"/>
</dbReference>
<evidence type="ECO:0000256" key="1">
    <source>
        <dbReference type="ARBA" id="ARBA00005912"/>
    </source>
</evidence>
<evidence type="ECO:0000256" key="4">
    <source>
        <dbReference type="SAM" id="Coils"/>
    </source>
</evidence>
<proteinExistence type="inferred from homology"/>
<dbReference type="NCBIfam" id="TIGR00496">
    <property type="entry name" value="frr"/>
    <property type="match status" value="1"/>
</dbReference>
<dbReference type="Gene3D" id="1.10.132.20">
    <property type="entry name" value="Ribosome-recycling factor"/>
    <property type="match status" value="1"/>
</dbReference>
<dbReference type="InterPro" id="IPR002661">
    <property type="entry name" value="Ribosome_recyc_fac"/>
</dbReference>
<dbReference type="AlphaFoldDB" id="A0A1F5T9M8"/>
<feature type="coiled-coil region" evidence="4">
    <location>
        <begin position="157"/>
        <end position="184"/>
    </location>
</feature>
<dbReference type="PANTHER" id="PTHR20982:SF3">
    <property type="entry name" value="MITOCHONDRIAL RIBOSOME RECYCLING FACTOR PSEUDO 1"/>
    <property type="match status" value="1"/>
</dbReference>
<comment type="subcellular location">
    <subcellularLocation>
        <location evidence="3">Cytoplasm</location>
    </subcellularLocation>
</comment>
<comment type="function">
    <text evidence="3">Responsible for the release of ribosomes from messenger RNA at the termination of protein biosynthesis. May increase the efficiency of translation by recycling ribosomes from one round of translation to another.</text>
</comment>
<dbReference type="EMBL" id="MFGM01000047">
    <property type="protein sequence ID" value="OGF35635.1"/>
    <property type="molecule type" value="Genomic_DNA"/>
</dbReference>
<gene>
    <name evidence="3" type="primary">frr</name>
    <name evidence="6" type="ORF">A2482_03535</name>
</gene>
<evidence type="ECO:0000313" key="6">
    <source>
        <dbReference type="EMBL" id="OGF35635.1"/>
    </source>
</evidence>
<dbReference type="Proteomes" id="UP000178656">
    <property type="component" value="Unassembled WGS sequence"/>
</dbReference>
<evidence type="ECO:0000259" key="5">
    <source>
        <dbReference type="Pfam" id="PF01765"/>
    </source>
</evidence>
<evidence type="ECO:0000313" key="7">
    <source>
        <dbReference type="Proteomes" id="UP000178656"/>
    </source>
</evidence>
<keyword evidence="3" id="KW-0963">Cytoplasm</keyword>
<dbReference type="InterPro" id="IPR036191">
    <property type="entry name" value="RRF_sf"/>
</dbReference>
<dbReference type="SUPFAM" id="SSF55194">
    <property type="entry name" value="Ribosome recycling factor, RRF"/>
    <property type="match status" value="1"/>
</dbReference>
<comment type="caution">
    <text evidence="6">The sequence shown here is derived from an EMBL/GenBank/DDBJ whole genome shotgun (WGS) entry which is preliminary data.</text>
</comment>
<name>A0A1F5T9M8_9BACT</name>
<dbReference type="InterPro" id="IPR023584">
    <property type="entry name" value="Ribosome_recyc_fac_dom"/>
</dbReference>
<protein>
    <recommendedName>
        <fullName evidence="3">Ribosome-recycling factor</fullName>
        <shortName evidence="3">RRF</shortName>
    </recommendedName>
    <alternativeName>
        <fullName evidence="3">Ribosome-releasing factor</fullName>
    </alternativeName>
</protein>
<dbReference type="GO" id="GO:0043023">
    <property type="term" value="F:ribosomal large subunit binding"/>
    <property type="evidence" value="ECO:0007669"/>
    <property type="project" value="TreeGrafter"/>
</dbReference>
<keyword evidence="4" id="KW-0175">Coiled coil</keyword>
<evidence type="ECO:0000256" key="2">
    <source>
        <dbReference type="ARBA" id="ARBA00022917"/>
    </source>
</evidence>
<dbReference type="Pfam" id="PF01765">
    <property type="entry name" value="RRF"/>
    <property type="match status" value="1"/>
</dbReference>
<feature type="domain" description="Ribosome recycling factor" evidence="5">
    <location>
        <begin position="20"/>
        <end position="183"/>
    </location>
</feature>
<comment type="similarity">
    <text evidence="1 3">Belongs to the RRF family.</text>
</comment>
<dbReference type="HAMAP" id="MF_00040">
    <property type="entry name" value="RRF"/>
    <property type="match status" value="1"/>
</dbReference>
<dbReference type="FunFam" id="3.30.1360.40:FF:000001">
    <property type="entry name" value="Ribosome-recycling factor"/>
    <property type="match status" value="1"/>
</dbReference>
<reference evidence="6 7" key="1">
    <citation type="journal article" date="2016" name="Nat. Commun.">
        <title>Thousands of microbial genomes shed light on interconnected biogeochemical processes in an aquifer system.</title>
        <authorList>
            <person name="Anantharaman K."/>
            <person name="Brown C.T."/>
            <person name="Hug L.A."/>
            <person name="Sharon I."/>
            <person name="Castelle C.J."/>
            <person name="Probst A.J."/>
            <person name="Thomas B.C."/>
            <person name="Singh A."/>
            <person name="Wilkins M.J."/>
            <person name="Karaoz U."/>
            <person name="Brodie E.L."/>
            <person name="Williams K.H."/>
            <person name="Hubbard S.S."/>
            <person name="Banfield J.F."/>
        </authorList>
    </citation>
    <scope>NUCLEOTIDE SEQUENCE [LARGE SCALE GENOMIC DNA]</scope>
</reference>
<dbReference type="PANTHER" id="PTHR20982">
    <property type="entry name" value="RIBOSOME RECYCLING FACTOR"/>
    <property type="match status" value="1"/>
</dbReference>